<dbReference type="InterPro" id="IPR051608">
    <property type="entry name" value="RQC_Subunit_NEMF"/>
</dbReference>
<dbReference type="EMBL" id="JACBYF010000002">
    <property type="protein sequence ID" value="NYS46843.1"/>
    <property type="molecule type" value="Genomic_DNA"/>
</dbReference>
<reference evidence="3 4" key="1">
    <citation type="submission" date="2020-07" db="EMBL/GenBank/DDBJ databases">
        <title>MOT database genomes.</title>
        <authorList>
            <person name="Joseph S."/>
            <person name="Aduse-Opoku J."/>
            <person name="Hashim A."/>
            <person name="Wade W."/>
            <person name="Curtis M."/>
        </authorList>
    </citation>
    <scope>NUCLEOTIDE SEQUENCE [LARGE SCALE GENOMIC DNA]</scope>
    <source>
        <strain evidence="3 4">CIP 106318</strain>
    </source>
</reference>
<protein>
    <recommendedName>
        <fullName evidence="1">Rqc2 homolog RqcH</fullName>
        <shortName evidence="1">RqcH</shortName>
    </recommendedName>
</protein>
<proteinExistence type="inferred from homology"/>
<keyword evidence="1" id="KW-0820">tRNA-binding</keyword>
<accession>A0ABX2SZR2</accession>
<dbReference type="InterPro" id="IPR059101">
    <property type="entry name" value="NFACT-R_2"/>
</dbReference>
<comment type="similarity">
    <text evidence="1">Belongs to the NEMF family.</text>
</comment>
<dbReference type="HAMAP" id="MF_00844_B">
    <property type="entry name" value="RqcH_B"/>
    <property type="match status" value="1"/>
</dbReference>
<dbReference type="Gene3D" id="2.30.310.10">
    <property type="entry name" value="ibrinogen binding protein from staphylococcus aureus domain"/>
    <property type="match status" value="1"/>
</dbReference>
<sequence length="544" mass="64343">MAFDGFFTNKIVKELNYELERGRINKINNISTNDIIITIRKNTNKKLIISANTNNFRIHITNKNHENPDRPSNFCTLLRKYLLNGFIVNFEQVNNDRIVIIKIRNTDELGYEKNYNLIVELMGKHSNIILTDSNNIILDAIKNDYNIEFKRYTIANTPYKLPPTKEKINPFDKSKYNNIKKLEDNKFFINNFYGFSKILNDFFINKGINDFQEFISNFENINHPIYFENKKDFYYFNIFNESNNIISFNSYSELLDFVYINNHRNDINKQNNKKLFSFVNSKITSLNKKIKILESELNKLENSEEYQLKGQLILSNNYLFKNNIPSEIVLQNFYSEELENITIKLDSSISIEKNAEKYFNKSKKNKRAIENLKEQIIFTNNDIKYFDNILNQLENADISDLEEIKEELVRYKYLKLKENKKFKKSKIKSVKFKDIEIFIGKSNIQNDTITNKLANKNYLWFHAKDIPGSHVVIFSSNYTEDHIKIASQLAAYFSKNKEEKYVLVDYTQIKFVKKIPNAKVGMVTYSNQKTVKVEIDRQLINSII</sequence>
<name>A0ABX2SZR2_9BACL</name>
<evidence type="ECO:0000256" key="1">
    <source>
        <dbReference type="HAMAP-Rule" id="MF_00844"/>
    </source>
</evidence>
<organism evidence="3 4">
    <name type="scientific">Gemelliphila palaticanis</name>
    <dbReference type="NCBI Taxonomy" id="81950"/>
    <lineage>
        <taxon>Bacteria</taxon>
        <taxon>Bacillati</taxon>
        <taxon>Bacillota</taxon>
        <taxon>Bacilli</taxon>
        <taxon>Bacillales</taxon>
        <taxon>Gemellaceae</taxon>
        <taxon>Gemelliphila</taxon>
    </lineage>
</organism>
<keyword evidence="1" id="KW-0694">RNA-binding</keyword>
<comment type="subunit">
    <text evidence="1">Associates with stalled 50S ribosomal subunits. Binds to RqcP.</text>
</comment>
<evidence type="ECO:0000259" key="2">
    <source>
        <dbReference type="Pfam" id="PF18297"/>
    </source>
</evidence>
<evidence type="ECO:0000313" key="4">
    <source>
        <dbReference type="Proteomes" id="UP000531840"/>
    </source>
</evidence>
<dbReference type="InterPro" id="IPR043682">
    <property type="entry name" value="RqcH_bacterial"/>
</dbReference>
<dbReference type="PANTHER" id="PTHR15239:SF6">
    <property type="entry name" value="RIBOSOME QUALITY CONTROL COMPLEX SUBUNIT NEMF"/>
    <property type="match status" value="1"/>
</dbReference>
<dbReference type="Proteomes" id="UP000531840">
    <property type="component" value="Unassembled WGS sequence"/>
</dbReference>
<dbReference type="RefSeq" id="WP_179940094.1">
    <property type="nucleotide sequence ID" value="NZ_JACBYF010000002.1"/>
</dbReference>
<dbReference type="PANTHER" id="PTHR15239">
    <property type="entry name" value="NUCLEAR EXPORT MEDIATOR FACTOR NEMF"/>
    <property type="match status" value="1"/>
</dbReference>
<gene>
    <name evidence="1" type="primary">rqcH</name>
    <name evidence="3" type="ORF">HZY85_01360</name>
</gene>
<evidence type="ECO:0000313" key="3">
    <source>
        <dbReference type="EMBL" id="NYS46843.1"/>
    </source>
</evidence>
<keyword evidence="4" id="KW-1185">Reference proteome</keyword>
<dbReference type="Pfam" id="PF05833">
    <property type="entry name" value="NFACT_N"/>
    <property type="match status" value="1"/>
</dbReference>
<feature type="domain" description="NFACT protein RNA binding" evidence="2">
    <location>
        <begin position="436"/>
        <end position="510"/>
    </location>
</feature>
<keyword evidence="1" id="KW-0699">rRNA-binding</keyword>
<comment type="caution">
    <text evidence="3">The sequence shown here is derived from an EMBL/GenBank/DDBJ whole genome shotgun (WGS) entry which is preliminary data.</text>
</comment>
<keyword evidence="1" id="KW-0648">Protein biosynthesis</keyword>
<dbReference type="Pfam" id="PF18297">
    <property type="entry name" value="NFACT-R_2"/>
    <property type="match status" value="1"/>
</dbReference>
<comment type="function">
    <text evidence="1">Key component of the ribosome quality control system (RQC), a ribosome-associated complex that mediates the extraction of incompletely synthesized nascent chains from stalled ribosomes and their subsequent degradation. RqcH recruits Ala-charged tRNA, and with RqcP directs the elongation of stalled nascent chains on 50S ribosomal subunits, leading to non-templated C-terminal alanine extensions (Ala tail). The Ala tail promotes nascent chain degradation. May add between 1 and at least 8 Ala residues. Binds to stalled 50S ribosomal subunits.</text>
</comment>